<dbReference type="InterPro" id="IPR036093">
    <property type="entry name" value="NAC_dom_sf"/>
</dbReference>
<feature type="domain" description="NAC" evidence="8">
    <location>
        <begin position="24"/>
        <end position="174"/>
    </location>
</feature>
<keyword evidence="7" id="KW-0472">Membrane</keyword>
<comment type="caution">
    <text evidence="9">The sequence shown here is derived from an EMBL/GenBank/DDBJ whole genome shotgun (WGS) entry which is preliminary data.</text>
</comment>
<evidence type="ECO:0000259" key="8">
    <source>
        <dbReference type="PROSITE" id="PS51005"/>
    </source>
</evidence>
<dbReference type="PROSITE" id="PS51005">
    <property type="entry name" value="NAC"/>
    <property type="match status" value="1"/>
</dbReference>
<organism evidence="9 10">
    <name type="scientific">Cinnamomum micranthum f. kanehirae</name>
    <dbReference type="NCBI Taxonomy" id="337451"/>
    <lineage>
        <taxon>Eukaryota</taxon>
        <taxon>Viridiplantae</taxon>
        <taxon>Streptophyta</taxon>
        <taxon>Embryophyta</taxon>
        <taxon>Tracheophyta</taxon>
        <taxon>Spermatophyta</taxon>
        <taxon>Magnoliopsida</taxon>
        <taxon>Magnoliidae</taxon>
        <taxon>Laurales</taxon>
        <taxon>Lauraceae</taxon>
        <taxon>Cinnamomum</taxon>
    </lineage>
</organism>
<dbReference type="GO" id="GO:0003677">
    <property type="term" value="F:DNA binding"/>
    <property type="evidence" value="ECO:0007669"/>
    <property type="project" value="UniProtKB-KW"/>
</dbReference>
<keyword evidence="7" id="KW-1133">Transmembrane helix</keyword>
<dbReference type="OrthoDB" id="777252at2759"/>
<dbReference type="Gene3D" id="2.170.150.80">
    <property type="entry name" value="NAC domain"/>
    <property type="match status" value="1"/>
</dbReference>
<comment type="subcellular location">
    <subcellularLocation>
        <location evidence="1">Nucleus</location>
    </subcellularLocation>
</comment>
<evidence type="ECO:0000256" key="3">
    <source>
        <dbReference type="ARBA" id="ARBA00023125"/>
    </source>
</evidence>
<dbReference type="SUPFAM" id="SSF101941">
    <property type="entry name" value="NAC domain"/>
    <property type="match status" value="1"/>
</dbReference>
<dbReference type="Proteomes" id="UP000283530">
    <property type="component" value="Unassembled WGS sequence"/>
</dbReference>
<dbReference type="GO" id="GO:0005634">
    <property type="term" value="C:nucleus"/>
    <property type="evidence" value="ECO:0007669"/>
    <property type="project" value="UniProtKB-SubCell"/>
</dbReference>
<evidence type="ECO:0000256" key="1">
    <source>
        <dbReference type="ARBA" id="ARBA00004123"/>
    </source>
</evidence>
<proteinExistence type="predicted"/>
<evidence type="ECO:0000313" key="9">
    <source>
        <dbReference type="EMBL" id="RWR94785.1"/>
    </source>
</evidence>
<keyword evidence="3" id="KW-0238">DNA-binding</keyword>
<name>A0A443PVJ0_9MAGN</name>
<keyword evidence="5" id="KW-0539">Nucleus</keyword>
<dbReference type="AlphaFoldDB" id="A0A443PVJ0"/>
<gene>
    <name evidence="9" type="ORF">CKAN_02409500</name>
</gene>
<keyword evidence="4" id="KW-0804">Transcription</keyword>
<accession>A0A443PVJ0</accession>
<reference evidence="9 10" key="1">
    <citation type="journal article" date="2019" name="Nat. Plants">
        <title>Stout camphor tree genome fills gaps in understanding of flowering plant genome evolution.</title>
        <authorList>
            <person name="Chaw S.M."/>
            <person name="Liu Y.C."/>
            <person name="Wu Y.W."/>
            <person name="Wang H.Y."/>
            <person name="Lin C.I."/>
            <person name="Wu C.S."/>
            <person name="Ke H.M."/>
            <person name="Chang L.Y."/>
            <person name="Hsu C.Y."/>
            <person name="Yang H.T."/>
            <person name="Sudianto E."/>
            <person name="Hsu M.H."/>
            <person name="Wu K.P."/>
            <person name="Wang L.N."/>
            <person name="Leebens-Mack J.H."/>
            <person name="Tsai I.J."/>
        </authorList>
    </citation>
    <scope>NUCLEOTIDE SEQUENCE [LARGE SCALE GENOMIC DNA]</scope>
    <source>
        <strain evidence="10">cv. Chaw 1501</strain>
        <tissue evidence="9">Young leaves</tissue>
    </source>
</reference>
<feature type="transmembrane region" description="Helical" evidence="7">
    <location>
        <begin position="604"/>
        <end position="624"/>
    </location>
</feature>
<evidence type="ECO:0000313" key="10">
    <source>
        <dbReference type="Proteomes" id="UP000283530"/>
    </source>
</evidence>
<dbReference type="PANTHER" id="PTHR31744:SF210">
    <property type="entry name" value="NAC DOMAIN-CONTAINING PROTEIN 86-LIKE"/>
    <property type="match status" value="1"/>
</dbReference>
<dbReference type="InterPro" id="IPR003441">
    <property type="entry name" value="NAC-dom"/>
</dbReference>
<dbReference type="EMBL" id="QPKB01000011">
    <property type="protein sequence ID" value="RWR94785.1"/>
    <property type="molecule type" value="Genomic_DNA"/>
</dbReference>
<sequence length="633" mass="70304">MFSYSSSSPSSSSKPVAANKDALLAPGFRFHPTDEEIVSYYLKRKICGIPLRFDAISEIDIYRFEPWDLPSRSRLKTRDLEWYFFSSLDKKHGNGSRTNRATEKGYWKTTGKDRPVRRYSRTVGMKKTLVFHLGRAPHGERSNWVMHEYRLEDPKLGQVGSTQGTFVLCRIFQKSGPGPKNGEQYGAPFIEEEWDDDVVIPKKENSGNDNIDIVSDVGEWGYVQMNDDEQNLDMSIRYDNAVPVLGFHGCDGDNNLKDHVGFPEGIDDKKILNDPCEDDNFPELYVDEFFDDMGENTNLIQEHADQYLCSVDENTNLTESDTMCPLAKDEKNEESNDVNALGADFLTGETADDGMMYFDAPTHNQLPIEDDLFIEIDDLLNRDDAADASGFEMLDELLTYFDATNDNLDRVPPVSSSNLSECVDFNTNPVVPASEVSAGTVQASVECPQTLKAPEVGQSSSSLQNPEAAGSRDNSRDDLAANDTVGSDVPYDATWDKSLAKHFTSMLESITAPPAFAVDYATGGSAKSVRHNSAQSTSVHVNAGMFLVSQLRVTDEGKHLLSQKTGDQFTSYGMGGDVMATKHLNGYSCVLEVITETPARAISVIWQAGLYFGFFWVLVLGVSFKISNYICTR</sequence>
<dbReference type="PANTHER" id="PTHR31744">
    <property type="entry name" value="PROTEIN CUP-SHAPED COTYLEDON 2-RELATED"/>
    <property type="match status" value="1"/>
</dbReference>
<keyword evidence="2" id="KW-0805">Transcription regulation</keyword>
<evidence type="ECO:0000256" key="7">
    <source>
        <dbReference type="SAM" id="Phobius"/>
    </source>
</evidence>
<protein>
    <submittedName>
        <fullName evidence="9">NAC domain-containing protein 78-like protein isoform X1</fullName>
    </submittedName>
</protein>
<dbReference type="GO" id="GO:0006355">
    <property type="term" value="P:regulation of DNA-templated transcription"/>
    <property type="evidence" value="ECO:0007669"/>
    <property type="project" value="InterPro"/>
</dbReference>
<keyword evidence="10" id="KW-1185">Reference proteome</keyword>
<dbReference type="Pfam" id="PF02365">
    <property type="entry name" value="NAM"/>
    <property type="match status" value="1"/>
</dbReference>
<evidence type="ECO:0000256" key="2">
    <source>
        <dbReference type="ARBA" id="ARBA00023015"/>
    </source>
</evidence>
<evidence type="ECO:0000256" key="4">
    <source>
        <dbReference type="ARBA" id="ARBA00023163"/>
    </source>
</evidence>
<keyword evidence="7" id="KW-0812">Transmembrane</keyword>
<evidence type="ECO:0000256" key="6">
    <source>
        <dbReference type="SAM" id="MobiDB-lite"/>
    </source>
</evidence>
<evidence type="ECO:0000256" key="5">
    <source>
        <dbReference type="ARBA" id="ARBA00023242"/>
    </source>
</evidence>
<dbReference type="FunFam" id="2.170.150.80:FF:000002">
    <property type="entry name" value="Nac domain-containing protein 86"/>
    <property type="match status" value="1"/>
</dbReference>
<feature type="region of interest" description="Disordered" evidence="6">
    <location>
        <begin position="451"/>
        <end position="487"/>
    </location>
</feature>